<dbReference type="EMBL" id="JANBPY010003359">
    <property type="protein sequence ID" value="KAJ1951962.1"/>
    <property type="molecule type" value="Genomic_DNA"/>
</dbReference>
<dbReference type="OrthoDB" id="5599163at2759"/>
<keyword evidence="2" id="KW-1185">Reference proteome</keyword>
<proteinExistence type="predicted"/>
<dbReference type="Proteomes" id="UP001150925">
    <property type="component" value="Unassembled WGS sequence"/>
</dbReference>
<dbReference type="SUPFAM" id="SSF50630">
    <property type="entry name" value="Acid proteases"/>
    <property type="match status" value="1"/>
</dbReference>
<evidence type="ECO:0000313" key="1">
    <source>
        <dbReference type="EMBL" id="KAJ1951962.1"/>
    </source>
</evidence>
<accession>A0A9W8AI02</accession>
<feature type="non-terminal residue" evidence="1">
    <location>
        <position position="438"/>
    </location>
</feature>
<reference evidence="1" key="1">
    <citation type="submission" date="2022-07" db="EMBL/GenBank/DDBJ databases">
        <title>Phylogenomic reconstructions and comparative analyses of Kickxellomycotina fungi.</title>
        <authorList>
            <person name="Reynolds N.K."/>
            <person name="Stajich J.E."/>
            <person name="Barry K."/>
            <person name="Grigoriev I.V."/>
            <person name="Crous P."/>
            <person name="Smith M.E."/>
        </authorList>
    </citation>
    <scope>NUCLEOTIDE SEQUENCE</scope>
    <source>
        <strain evidence="1">RSA 1196</strain>
    </source>
</reference>
<gene>
    <name evidence="1" type="ORF">IWQ62_006330</name>
</gene>
<name>A0A9W8AI02_9FUNG</name>
<sequence length="438" mass="49026">MKTYFQENQEVVSSSCILTVPTVPGHVEVIQEDEPQSMVALRKRRKTNGEPLDQMEETRLEDDLSHKPVVETVPALDLPPVEPQPAEPQGLVKKRRGKYKLAADIHKLDRDDVVLRHLNSGNLGISPYEYIAVVPRAQDLLRRSIRRKRVYHQNSSNAVVLEDSDSSTEISDDDNEFVEVKNMFQPVSFPAESTVRLPVVQTPVTIAGVYGTAIIDPGSEVNIICRTFAKLIPAEKITPYPEIAQVFGIGNFHMDAGRILLNSPVTTGKVTVTTSFLCTEEDSMRVILGMPWLNSGDWTVSRSPQGQKFYKIRDDNNVECFPIMETFSITTEKVQSTSVFTTSYGVYKPVGKKIHPVPVPLPDEFQTTEIPKPELSGSKIRLTSESIPHLIIGDGEMSERERKYFLGRLKEVDSVFAFNSSHLGLLHSSVEEPIRIPT</sequence>
<dbReference type="Gene3D" id="2.40.70.10">
    <property type="entry name" value="Acid Proteases"/>
    <property type="match status" value="1"/>
</dbReference>
<protein>
    <submittedName>
        <fullName evidence="1">Uncharacterized protein</fullName>
    </submittedName>
</protein>
<evidence type="ECO:0000313" key="2">
    <source>
        <dbReference type="Proteomes" id="UP001150925"/>
    </source>
</evidence>
<dbReference type="InterPro" id="IPR021109">
    <property type="entry name" value="Peptidase_aspartic_dom_sf"/>
</dbReference>
<comment type="caution">
    <text evidence="1">The sequence shown here is derived from an EMBL/GenBank/DDBJ whole genome shotgun (WGS) entry which is preliminary data.</text>
</comment>
<organism evidence="1 2">
    <name type="scientific">Dispira parvispora</name>
    <dbReference type="NCBI Taxonomy" id="1520584"/>
    <lineage>
        <taxon>Eukaryota</taxon>
        <taxon>Fungi</taxon>
        <taxon>Fungi incertae sedis</taxon>
        <taxon>Zoopagomycota</taxon>
        <taxon>Kickxellomycotina</taxon>
        <taxon>Dimargaritomycetes</taxon>
        <taxon>Dimargaritales</taxon>
        <taxon>Dimargaritaceae</taxon>
        <taxon>Dispira</taxon>
    </lineage>
</organism>
<dbReference type="AlphaFoldDB" id="A0A9W8AI02"/>